<dbReference type="Pfam" id="PF07687">
    <property type="entry name" value="M20_dimer"/>
    <property type="match status" value="1"/>
</dbReference>
<dbReference type="InterPro" id="IPR011650">
    <property type="entry name" value="Peptidase_M20_dimer"/>
</dbReference>
<dbReference type="PANTHER" id="PTHR11014:SF63">
    <property type="entry name" value="METALLOPEPTIDASE, PUTATIVE (AFU_ORTHOLOGUE AFUA_6G09600)-RELATED"/>
    <property type="match status" value="1"/>
</dbReference>
<reference evidence="2 3" key="1">
    <citation type="submission" date="2024-09" db="EMBL/GenBank/DDBJ databases">
        <authorList>
            <person name="Sun Q."/>
            <person name="Mori K."/>
        </authorList>
    </citation>
    <scope>NUCLEOTIDE SEQUENCE [LARGE SCALE GENOMIC DNA]</scope>
    <source>
        <strain evidence="2 3">CCM 7659</strain>
    </source>
</reference>
<dbReference type="Proteomes" id="UP001589700">
    <property type="component" value="Unassembled WGS sequence"/>
</dbReference>
<comment type="caution">
    <text evidence="2">The sequence shown here is derived from an EMBL/GenBank/DDBJ whole genome shotgun (WGS) entry which is preliminary data.</text>
</comment>
<proteinExistence type="predicted"/>
<keyword evidence="3" id="KW-1185">Reference proteome</keyword>
<dbReference type="Pfam" id="PF01546">
    <property type="entry name" value="Peptidase_M20"/>
    <property type="match status" value="1"/>
</dbReference>
<organism evidence="2 3">
    <name type="scientific">Dietzia aerolata</name>
    <dbReference type="NCBI Taxonomy" id="595984"/>
    <lineage>
        <taxon>Bacteria</taxon>
        <taxon>Bacillati</taxon>
        <taxon>Actinomycetota</taxon>
        <taxon>Actinomycetes</taxon>
        <taxon>Mycobacteriales</taxon>
        <taxon>Dietziaceae</taxon>
        <taxon>Dietzia</taxon>
    </lineage>
</organism>
<dbReference type="PIRSF" id="PIRSF005962">
    <property type="entry name" value="Pept_M20D_amidohydro"/>
    <property type="match status" value="1"/>
</dbReference>
<dbReference type="RefSeq" id="WP_182631646.1">
    <property type="nucleotide sequence ID" value="NZ_JAALDM010000067.1"/>
</dbReference>
<evidence type="ECO:0000313" key="3">
    <source>
        <dbReference type="Proteomes" id="UP001589700"/>
    </source>
</evidence>
<gene>
    <name evidence="2" type="ORF">ACFFVD_06230</name>
</gene>
<evidence type="ECO:0000259" key="1">
    <source>
        <dbReference type="Pfam" id="PF07687"/>
    </source>
</evidence>
<dbReference type="InterPro" id="IPR036264">
    <property type="entry name" value="Bact_exopeptidase_dim_dom"/>
</dbReference>
<feature type="domain" description="Peptidase M20 dimerisation" evidence="1">
    <location>
        <begin position="191"/>
        <end position="286"/>
    </location>
</feature>
<dbReference type="SUPFAM" id="SSF55031">
    <property type="entry name" value="Bacterial exopeptidase dimerisation domain"/>
    <property type="match status" value="1"/>
</dbReference>
<accession>A0ABV5JNV5</accession>
<sequence length="413" mass="44156">MSGKAFAAEVAGYVEGHLEWIRDLYRHFHRHPELSMAEHATAERIEQELAALGLTPLRLAGTGVVTVIENGAGPAVLARADIDALPIQECTGLEYASQTAGVMHACGHDAHAAALLGATRILAEHRHAWSGTYIAVFQPGEETAAGARAMIDDGLREKVPKPDVALSQHVMPTPAGMIGTVTGPVLSAGDSLRITIHGRGAHGSMPHTSVDPVVLASSIVLRLQTVVSREVEPGRFAVVTVGSLTAGTTANIIPDHAELLLNIRTYDLDVRDRVLTAIERIVRAECVAAGAPAEPQFEYYDQYPLTRNDPQVTEEVAQAFADHFGQGSVFETDRVTASEDFSYIPDAFGVPYTYWTVGSVDPARYRDALSRGAVAQEIPANHSPQFAPLEDPTLLTAARAQLVAAMAFLGAHE</sequence>
<dbReference type="InterPro" id="IPR017439">
    <property type="entry name" value="Amidohydrolase"/>
</dbReference>
<protein>
    <submittedName>
        <fullName evidence="2">Amidohydrolase</fullName>
    </submittedName>
</protein>
<dbReference type="Gene3D" id="3.40.630.10">
    <property type="entry name" value="Zn peptidases"/>
    <property type="match status" value="1"/>
</dbReference>
<dbReference type="Gene3D" id="3.30.70.360">
    <property type="match status" value="1"/>
</dbReference>
<dbReference type="InterPro" id="IPR002933">
    <property type="entry name" value="Peptidase_M20"/>
</dbReference>
<dbReference type="PANTHER" id="PTHR11014">
    <property type="entry name" value="PEPTIDASE M20 FAMILY MEMBER"/>
    <property type="match status" value="1"/>
</dbReference>
<dbReference type="SUPFAM" id="SSF53187">
    <property type="entry name" value="Zn-dependent exopeptidases"/>
    <property type="match status" value="1"/>
</dbReference>
<name>A0ABV5JNV5_9ACTN</name>
<evidence type="ECO:0000313" key="2">
    <source>
        <dbReference type="EMBL" id="MFB9259396.1"/>
    </source>
</evidence>
<dbReference type="EMBL" id="JBHMDY010000004">
    <property type="protein sequence ID" value="MFB9259396.1"/>
    <property type="molecule type" value="Genomic_DNA"/>
</dbReference>
<dbReference type="NCBIfam" id="TIGR01891">
    <property type="entry name" value="amidohydrolases"/>
    <property type="match status" value="1"/>
</dbReference>